<dbReference type="InterPro" id="IPR027417">
    <property type="entry name" value="P-loop_NTPase"/>
</dbReference>
<reference evidence="1 2" key="1">
    <citation type="submission" date="2021-01" db="EMBL/GenBank/DDBJ databases">
        <title>Whole genome shotgun sequence of Catellatospora bangladeshensis NBRC 107357.</title>
        <authorList>
            <person name="Komaki H."/>
            <person name="Tamura T."/>
        </authorList>
    </citation>
    <scope>NUCLEOTIDE SEQUENCE [LARGE SCALE GENOMIC DNA]</scope>
    <source>
        <strain evidence="1 2">NBRC 107357</strain>
    </source>
</reference>
<dbReference type="SUPFAM" id="SSF52540">
    <property type="entry name" value="P-loop containing nucleoside triphosphate hydrolases"/>
    <property type="match status" value="1"/>
</dbReference>
<keyword evidence="1" id="KW-0418">Kinase</keyword>
<dbReference type="GO" id="GO:0016301">
    <property type="term" value="F:kinase activity"/>
    <property type="evidence" value="ECO:0007669"/>
    <property type="project" value="UniProtKB-KW"/>
</dbReference>
<sequence length="196" mass="22409">MPLLSVDDPLPWVPQRVLVAGTSGSGKTTLSTAVAEVLGLPRVELDALHHGTGWQPRPTFAAEVAAFVAQPRWVTEWQYTNKLGDLLSGRADTVLWLDHPRRLTMWQVTRRTVLRRWRREQLWNGNTEGPLRTVFTDPEHVIRWAWRTHGQPGRRVAGLLESRGEQVAVVRLRGRAQVQRWVRRLREGSLLSPDLQ</sequence>
<dbReference type="Gene3D" id="3.40.50.300">
    <property type="entry name" value="P-loop containing nucleotide triphosphate hydrolases"/>
    <property type="match status" value="1"/>
</dbReference>
<dbReference type="PANTHER" id="PTHR37816:SF1">
    <property type="entry name" value="TOXIN"/>
    <property type="match status" value="1"/>
</dbReference>
<keyword evidence="2" id="KW-1185">Reference proteome</keyword>
<evidence type="ECO:0000313" key="2">
    <source>
        <dbReference type="Proteomes" id="UP000601223"/>
    </source>
</evidence>
<gene>
    <name evidence="1" type="ORF">Cba03nite_16520</name>
</gene>
<organism evidence="1 2">
    <name type="scientific">Catellatospora bangladeshensis</name>
    <dbReference type="NCBI Taxonomy" id="310355"/>
    <lineage>
        <taxon>Bacteria</taxon>
        <taxon>Bacillati</taxon>
        <taxon>Actinomycetota</taxon>
        <taxon>Actinomycetes</taxon>
        <taxon>Micromonosporales</taxon>
        <taxon>Micromonosporaceae</taxon>
        <taxon>Catellatospora</taxon>
    </lineage>
</organism>
<keyword evidence="1" id="KW-0808">Transferase</keyword>
<evidence type="ECO:0000313" key="1">
    <source>
        <dbReference type="EMBL" id="GIF80303.1"/>
    </source>
</evidence>
<dbReference type="InterPro" id="IPR052922">
    <property type="entry name" value="Cytidylate_Kinase-2"/>
</dbReference>
<protein>
    <submittedName>
        <fullName evidence="1">Adenylate kinase</fullName>
    </submittedName>
</protein>
<dbReference type="AlphaFoldDB" id="A0A8J3JGL4"/>
<proteinExistence type="predicted"/>
<dbReference type="PANTHER" id="PTHR37816">
    <property type="entry name" value="YALI0E33011P"/>
    <property type="match status" value="1"/>
</dbReference>
<dbReference type="EMBL" id="BONF01000009">
    <property type="protein sequence ID" value="GIF80303.1"/>
    <property type="molecule type" value="Genomic_DNA"/>
</dbReference>
<dbReference type="Proteomes" id="UP000601223">
    <property type="component" value="Unassembled WGS sequence"/>
</dbReference>
<dbReference type="RefSeq" id="WP_203743722.1">
    <property type="nucleotide sequence ID" value="NZ_BONF01000009.1"/>
</dbReference>
<accession>A0A8J3JGL4</accession>
<comment type="caution">
    <text evidence="1">The sequence shown here is derived from an EMBL/GenBank/DDBJ whole genome shotgun (WGS) entry which is preliminary data.</text>
</comment>
<name>A0A8J3JGL4_9ACTN</name>